<evidence type="ECO:0000313" key="9">
    <source>
        <dbReference type="Proteomes" id="UP000478417"/>
    </source>
</evidence>
<comment type="caution">
    <text evidence="8">The sequence shown here is derived from an EMBL/GenBank/DDBJ whole genome shotgun (WGS) entry which is preliminary data.</text>
</comment>
<evidence type="ECO:0000256" key="6">
    <source>
        <dbReference type="PIRSR" id="PIRSR600888-3"/>
    </source>
</evidence>
<comment type="catalytic activity">
    <reaction evidence="1 7">
        <text>dTDP-4-dehydro-6-deoxy-alpha-D-glucose = dTDP-4-dehydro-beta-L-rhamnose</text>
        <dbReference type="Rhea" id="RHEA:16969"/>
        <dbReference type="ChEBI" id="CHEBI:57649"/>
        <dbReference type="ChEBI" id="CHEBI:62830"/>
        <dbReference type="EC" id="5.1.3.13"/>
    </reaction>
</comment>
<keyword evidence="9" id="KW-1185">Reference proteome</keyword>
<dbReference type="AlphaFoldDB" id="A0A6B2M4P0"/>
<dbReference type="GO" id="GO:0008830">
    <property type="term" value="F:dTDP-4-dehydrorhamnose 3,5-epimerase activity"/>
    <property type="evidence" value="ECO:0007669"/>
    <property type="project" value="UniProtKB-UniRule"/>
</dbReference>
<feature type="site" description="Participates in a stacking interaction with the thymidine ring of dTDP-4-oxo-6-deoxyglucose" evidence="6">
    <location>
        <position position="138"/>
    </location>
</feature>
<dbReference type="GO" id="GO:0019305">
    <property type="term" value="P:dTDP-rhamnose biosynthetic process"/>
    <property type="evidence" value="ECO:0007669"/>
    <property type="project" value="UniProtKB-UniRule"/>
</dbReference>
<dbReference type="EMBL" id="JAAGNX010000003">
    <property type="protein sequence ID" value="NDV63047.1"/>
    <property type="molecule type" value="Genomic_DNA"/>
</dbReference>
<evidence type="ECO:0000313" key="8">
    <source>
        <dbReference type="EMBL" id="NDV63047.1"/>
    </source>
</evidence>
<proteinExistence type="inferred from homology"/>
<comment type="function">
    <text evidence="2 7">Catalyzes the epimerization of the C3' and C5'positions of dTDP-6-deoxy-D-xylo-4-hexulose, forming dTDP-6-deoxy-L-lyxo-4-hexulose.</text>
</comment>
<sequence length="183" mass="20802">MFEIIEEPLPGLKIVKPRQFCDDRGEFIKTFHSGLWKKLGLSFALEEEFFSVSKLNVLRGMHFQLPPHAHNKVVYCVSGSVLDVVVDLRTGSPTFGKSASIELSGDNRLIFFIPIGFAHGFLSLSDDSCMIYKTDMVYAPEHDTGIRWDSFGFNWPGDSFEISDRDQGFAKMNEFDSPFLFTR</sequence>
<dbReference type="InterPro" id="IPR000888">
    <property type="entry name" value="RmlC-like"/>
</dbReference>
<dbReference type="PANTHER" id="PTHR21047">
    <property type="entry name" value="DTDP-6-DEOXY-D-GLUCOSE-3,5 EPIMERASE"/>
    <property type="match status" value="1"/>
</dbReference>
<dbReference type="Gene3D" id="2.60.120.10">
    <property type="entry name" value="Jelly Rolls"/>
    <property type="match status" value="1"/>
</dbReference>
<gene>
    <name evidence="8" type="primary">rfbC</name>
    <name evidence="8" type="ORF">G0Q06_11335</name>
</gene>
<dbReference type="SUPFAM" id="SSF51182">
    <property type="entry name" value="RmlC-like cupins"/>
    <property type="match status" value="1"/>
</dbReference>
<dbReference type="InterPro" id="IPR011051">
    <property type="entry name" value="RmlC_Cupin_sf"/>
</dbReference>
<feature type="active site" description="Proton donor" evidence="5">
    <location>
        <position position="132"/>
    </location>
</feature>
<dbReference type="PANTHER" id="PTHR21047:SF2">
    <property type="entry name" value="THYMIDINE DIPHOSPHO-4-KETO-RHAMNOSE 3,5-EPIMERASE"/>
    <property type="match status" value="1"/>
</dbReference>
<organism evidence="8 9">
    <name type="scientific">Oceanipulchritudo coccoides</name>
    <dbReference type="NCBI Taxonomy" id="2706888"/>
    <lineage>
        <taxon>Bacteria</taxon>
        <taxon>Pseudomonadati</taxon>
        <taxon>Verrucomicrobiota</taxon>
        <taxon>Opitutia</taxon>
        <taxon>Puniceicoccales</taxon>
        <taxon>Oceanipulchritudinaceae</taxon>
        <taxon>Oceanipulchritudo</taxon>
    </lineage>
</organism>
<dbReference type="EC" id="5.1.3.13" evidence="3 7"/>
<dbReference type="UniPathway" id="UPA00124"/>
<evidence type="ECO:0000256" key="4">
    <source>
        <dbReference type="ARBA" id="ARBA00019595"/>
    </source>
</evidence>
<reference evidence="8 9" key="1">
    <citation type="submission" date="2020-02" db="EMBL/GenBank/DDBJ databases">
        <title>Albibacoteraceae fam. nov., the first described family within the subdivision 4 Verrucomicrobia.</title>
        <authorList>
            <person name="Xi F."/>
        </authorList>
    </citation>
    <scope>NUCLEOTIDE SEQUENCE [LARGE SCALE GENOMIC DNA]</scope>
    <source>
        <strain evidence="8 9">CK1056</strain>
    </source>
</reference>
<comment type="similarity">
    <text evidence="7">Belongs to the dTDP-4-dehydrorhamnose 3,5-epimerase family.</text>
</comment>
<evidence type="ECO:0000256" key="1">
    <source>
        <dbReference type="ARBA" id="ARBA00001298"/>
    </source>
</evidence>
<accession>A0A6B2M4P0</accession>
<dbReference type="Pfam" id="PF00908">
    <property type="entry name" value="dTDP_sugar_isom"/>
    <property type="match status" value="1"/>
</dbReference>
<dbReference type="CDD" id="cd00438">
    <property type="entry name" value="cupin_RmlC"/>
    <property type="match status" value="1"/>
</dbReference>
<dbReference type="GO" id="GO:0005829">
    <property type="term" value="C:cytosol"/>
    <property type="evidence" value="ECO:0007669"/>
    <property type="project" value="TreeGrafter"/>
</dbReference>
<dbReference type="NCBIfam" id="TIGR01221">
    <property type="entry name" value="rmlC"/>
    <property type="match status" value="1"/>
</dbReference>
<evidence type="ECO:0000256" key="7">
    <source>
        <dbReference type="RuleBase" id="RU364069"/>
    </source>
</evidence>
<feature type="active site" description="Proton acceptor" evidence="5">
    <location>
        <position position="62"/>
    </location>
</feature>
<name>A0A6B2M4P0_9BACT</name>
<dbReference type="GO" id="GO:0000271">
    <property type="term" value="P:polysaccharide biosynthetic process"/>
    <property type="evidence" value="ECO:0007669"/>
    <property type="project" value="TreeGrafter"/>
</dbReference>
<evidence type="ECO:0000256" key="5">
    <source>
        <dbReference type="PIRSR" id="PIRSR600888-1"/>
    </source>
</evidence>
<comment type="pathway">
    <text evidence="7">Carbohydrate biosynthesis; dTDP-L-rhamnose biosynthesis.</text>
</comment>
<keyword evidence="7 8" id="KW-0413">Isomerase</keyword>
<dbReference type="RefSeq" id="WP_163966010.1">
    <property type="nucleotide sequence ID" value="NZ_JAAGNX010000003.1"/>
</dbReference>
<dbReference type="InterPro" id="IPR014710">
    <property type="entry name" value="RmlC-like_jellyroll"/>
</dbReference>
<protein>
    <recommendedName>
        <fullName evidence="4 7">dTDP-4-dehydrorhamnose 3,5-epimerase</fullName>
        <ecNumber evidence="3 7">5.1.3.13</ecNumber>
    </recommendedName>
    <alternativeName>
        <fullName evidence="7">Thymidine diphospho-4-keto-rhamnose 3,5-epimerase</fullName>
    </alternativeName>
</protein>
<comment type="subunit">
    <text evidence="7">Homodimer.</text>
</comment>
<evidence type="ECO:0000256" key="3">
    <source>
        <dbReference type="ARBA" id="ARBA00012098"/>
    </source>
</evidence>
<dbReference type="Proteomes" id="UP000478417">
    <property type="component" value="Unassembled WGS sequence"/>
</dbReference>
<evidence type="ECO:0000256" key="2">
    <source>
        <dbReference type="ARBA" id="ARBA00001997"/>
    </source>
</evidence>